<dbReference type="InterPro" id="IPR014017">
    <property type="entry name" value="DNA_helicase_UvrD-like_C"/>
</dbReference>
<evidence type="ECO:0000313" key="18">
    <source>
        <dbReference type="EMBL" id="TLD40323.1"/>
    </source>
</evidence>
<dbReference type="Gene3D" id="1.10.3170.10">
    <property type="entry name" value="Recbcd, chain B, domain 2"/>
    <property type="match status" value="1"/>
</dbReference>
<dbReference type="GO" id="GO:0005829">
    <property type="term" value="C:cytosol"/>
    <property type="evidence" value="ECO:0007669"/>
    <property type="project" value="TreeGrafter"/>
</dbReference>
<dbReference type="Pfam" id="PF00580">
    <property type="entry name" value="UvrD-helicase"/>
    <property type="match status" value="1"/>
</dbReference>
<evidence type="ECO:0000256" key="1">
    <source>
        <dbReference type="ARBA" id="ARBA00022722"/>
    </source>
</evidence>
<comment type="catalytic activity">
    <reaction evidence="11">
        <text>Couples ATP hydrolysis with the unwinding of duplex DNA by translocating in the 3'-5' direction.</text>
        <dbReference type="EC" id="5.6.2.4"/>
    </reaction>
</comment>
<evidence type="ECO:0000256" key="8">
    <source>
        <dbReference type="ARBA" id="ARBA00023125"/>
    </source>
</evidence>
<dbReference type="PANTHER" id="PTHR11070:SF48">
    <property type="entry name" value="ATP-DEPENDENT HELICASE_NUCLEASE SUBUNIT A"/>
    <property type="match status" value="1"/>
</dbReference>
<dbReference type="InterPro" id="IPR014016">
    <property type="entry name" value="UvrD-like_ATP-bd"/>
</dbReference>
<evidence type="ECO:0000256" key="10">
    <source>
        <dbReference type="ARBA" id="ARBA00023235"/>
    </source>
</evidence>
<keyword evidence="7 14" id="KW-0067">ATP-binding</keyword>
<keyword evidence="9" id="KW-0234">DNA repair</keyword>
<feature type="domain" description="UvrD-like helicase ATP-binding" evidence="16">
    <location>
        <begin position="4"/>
        <end position="464"/>
    </location>
</feature>
<evidence type="ECO:0000256" key="9">
    <source>
        <dbReference type="ARBA" id="ARBA00023204"/>
    </source>
</evidence>
<dbReference type="GO" id="GO:0033202">
    <property type="term" value="C:DNA helicase complex"/>
    <property type="evidence" value="ECO:0007669"/>
    <property type="project" value="TreeGrafter"/>
</dbReference>
<feature type="region of interest" description="Disordered" evidence="15">
    <location>
        <begin position="943"/>
        <end position="987"/>
    </location>
</feature>
<evidence type="ECO:0000256" key="11">
    <source>
        <dbReference type="ARBA" id="ARBA00034617"/>
    </source>
</evidence>
<evidence type="ECO:0000256" key="13">
    <source>
        <dbReference type="ARBA" id="ARBA00048988"/>
    </source>
</evidence>
<dbReference type="EMBL" id="SULG01000110">
    <property type="protein sequence ID" value="TLD40323.1"/>
    <property type="molecule type" value="Genomic_DNA"/>
</dbReference>
<dbReference type="Gene3D" id="1.10.486.10">
    <property type="entry name" value="PCRA, domain 4"/>
    <property type="match status" value="1"/>
</dbReference>
<dbReference type="Pfam" id="PF13361">
    <property type="entry name" value="UvrD_C"/>
    <property type="match status" value="1"/>
</dbReference>
<dbReference type="InterPro" id="IPR011335">
    <property type="entry name" value="Restrct_endonuc-II-like"/>
</dbReference>
<dbReference type="Gene3D" id="3.40.50.300">
    <property type="entry name" value="P-loop containing nucleotide triphosphate hydrolases"/>
    <property type="match status" value="3"/>
</dbReference>
<dbReference type="GO" id="GO:0005524">
    <property type="term" value="F:ATP binding"/>
    <property type="evidence" value="ECO:0007669"/>
    <property type="project" value="UniProtKB-UniRule"/>
</dbReference>
<accession>A0A533Q6T1</accession>
<dbReference type="PANTHER" id="PTHR11070">
    <property type="entry name" value="UVRD / RECB / PCRA DNA HELICASE FAMILY MEMBER"/>
    <property type="match status" value="1"/>
</dbReference>
<proteinExistence type="predicted"/>
<dbReference type="InterPro" id="IPR011604">
    <property type="entry name" value="PDDEXK-like_dom_sf"/>
</dbReference>
<name>A0A533Q6T1_9BACT</name>
<keyword evidence="5 14" id="KW-0347">Helicase</keyword>
<dbReference type="Proteomes" id="UP000319783">
    <property type="component" value="Unassembled WGS sequence"/>
</dbReference>
<evidence type="ECO:0000256" key="15">
    <source>
        <dbReference type="SAM" id="MobiDB-lite"/>
    </source>
</evidence>
<evidence type="ECO:0000256" key="14">
    <source>
        <dbReference type="PROSITE-ProRule" id="PRU00560"/>
    </source>
</evidence>
<organism evidence="18 19">
    <name type="scientific">Candidatus Jettenia ecosi</name>
    <dbReference type="NCBI Taxonomy" id="2494326"/>
    <lineage>
        <taxon>Bacteria</taxon>
        <taxon>Pseudomonadati</taxon>
        <taxon>Planctomycetota</taxon>
        <taxon>Candidatus Brocadiia</taxon>
        <taxon>Candidatus Brocadiales</taxon>
        <taxon>Candidatus Brocadiaceae</taxon>
        <taxon>Candidatus Jettenia</taxon>
    </lineage>
</organism>
<comment type="catalytic activity">
    <reaction evidence="13">
        <text>ATP + H2O = ADP + phosphate + H(+)</text>
        <dbReference type="Rhea" id="RHEA:13065"/>
        <dbReference type="ChEBI" id="CHEBI:15377"/>
        <dbReference type="ChEBI" id="CHEBI:15378"/>
        <dbReference type="ChEBI" id="CHEBI:30616"/>
        <dbReference type="ChEBI" id="CHEBI:43474"/>
        <dbReference type="ChEBI" id="CHEBI:456216"/>
        <dbReference type="EC" id="5.6.2.4"/>
    </reaction>
</comment>
<evidence type="ECO:0000256" key="12">
    <source>
        <dbReference type="ARBA" id="ARBA00034808"/>
    </source>
</evidence>
<keyword evidence="1" id="KW-0540">Nuclease</keyword>
<reference evidence="18 19" key="1">
    <citation type="submission" date="2019-04" db="EMBL/GenBank/DDBJ databases">
        <title>Genome of a novel bacterium Candidatus Jettenia ecosi reconstructed from metagenome of an anammox bioreactor.</title>
        <authorList>
            <person name="Mardanov A.V."/>
            <person name="Beletsky A.V."/>
            <person name="Ravin N.V."/>
            <person name="Botchkova E.A."/>
            <person name="Litti Y.V."/>
            <person name="Nozhevnikova A.N."/>
        </authorList>
    </citation>
    <scope>NUCLEOTIDE SEQUENCE [LARGE SCALE GENOMIC DNA]</scope>
    <source>
        <strain evidence="18">J2</strain>
    </source>
</reference>
<keyword evidence="2 14" id="KW-0547">Nucleotide-binding</keyword>
<evidence type="ECO:0000256" key="7">
    <source>
        <dbReference type="ARBA" id="ARBA00022840"/>
    </source>
</evidence>
<dbReference type="PROSITE" id="PS51217">
    <property type="entry name" value="UVRD_HELICASE_CTER"/>
    <property type="match status" value="1"/>
</dbReference>
<keyword evidence="8" id="KW-0238">DNA-binding</keyword>
<dbReference type="Gene3D" id="3.90.320.10">
    <property type="match status" value="1"/>
</dbReference>
<protein>
    <recommendedName>
        <fullName evidence="12">DNA 3'-5' helicase</fullName>
        <ecNumber evidence="12">5.6.2.4</ecNumber>
    </recommendedName>
</protein>
<dbReference type="SUPFAM" id="SSF52540">
    <property type="entry name" value="P-loop containing nucleoside triphosphate hydrolases"/>
    <property type="match status" value="1"/>
</dbReference>
<evidence type="ECO:0000259" key="16">
    <source>
        <dbReference type="PROSITE" id="PS51198"/>
    </source>
</evidence>
<keyword evidence="3" id="KW-0227">DNA damage</keyword>
<evidence type="ECO:0000256" key="5">
    <source>
        <dbReference type="ARBA" id="ARBA00022806"/>
    </source>
</evidence>
<dbReference type="SUPFAM" id="SSF52980">
    <property type="entry name" value="Restriction endonuclease-like"/>
    <property type="match status" value="1"/>
</dbReference>
<evidence type="ECO:0000256" key="2">
    <source>
        <dbReference type="ARBA" id="ARBA00022741"/>
    </source>
</evidence>
<dbReference type="InterPro" id="IPR027417">
    <property type="entry name" value="P-loop_NTPase"/>
</dbReference>
<evidence type="ECO:0000256" key="6">
    <source>
        <dbReference type="ARBA" id="ARBA00022839"/>
    </source>
</evidence>
<dbReference type="EC" id="5.6.2.4" evidence="12"/>
<feature type="domain" description="UvrD-like helicase C-terminal" evidence="17">
    <location>
        <begin position="483"/>
        <end position="825"/>
    </location>
</feature>
<keyword evidence="6" id="KW-0269">Exonuclease</keyword>
<dbReference type="PROSITE" id="PS51198">
    <property type="entry name" value="UVRD_HELICASE_ATP_BIND"/>
    <property type="match status" value="1"/>
</dbReference>
<sequence length="1314" mass="149862">MQKPIDDATRKLAVFEQERNIVVTAGAGTGKTTLLVNRILHVLLGHKKLQTEESPIQKVVAMTFTEKAASDIKMRLLGELEKIVAVIKGNASEDEKMKGEAFLAHIRDTYQVTYREIERRARKSLEDMDKAIIGTIHSFAAYILRLYPVESGVAPGFVVDEGDVFDELFDKEWTQWLDTELTLVSPHAHVWKYVLKQLDLGSLKELAKRLSGFTIPFNSLMSSPDDEWRHTILDPLRNEIGKIIPSCEKPKNNLLSQLQELLKILDTIEKQGIRYLNNLEYDLDKKASEAKAGWTNGGFETAQALVKESHNLLKKLKTVDNEFIKVILDLIIPFAKAFRQTYISQGYVSFDGLLTLTRDLLRNSEYRFIRDRLKSEFRAILVDEFQDTDPVQYEIVLFLSEASGHYSEEACEAVPEPGKLFIVGDPKQSIYSFRRADIEAYEQVVKQICGPNEVLKLQENFRSHSGIIDVINQLFDGRIIIERPGLQPCYIPIHANRPKVHPSQTVEIILVSDNEGKEMKADESREAEAEWIARWIIKQVNNEDIRDELAENRLRKFRYKDVALLLRAFTQVRPYIEAFKRYGIPYLVEGEKYFYTTQEILDFMNLLRIIENPYDTIALAGVLRSPMVGLTDREIYELRIHNLFDYRKDISDKILNGHGSIQRDENNSFPVFLEEDKGNFLSFSKEGQGSSPPFLKGDQGGLKEIDKTLNQPDFIPIVKEFYNLLRKFHAHAGILPVSQLIDEIMDNTHIAEITASAWHGEQKLANLRKLYQMACDQEQSDAISLKTFINRITRRIKEAKEEGESPLADETLDVVKILTIHKSKGLEFPIVILGNLHGEVRNDNEVLGPAVFDWSTSTTGIVIGRGVRQVRNLHSILIEKKLNDRSWEEEKRILYVAMTRAKERLVLTGLLKYDDKSYMGLITQSLKESAGIEFDNEIVTSTSSLPADSENSPSSPSTKTPEIPFFEKTSNSPPFLKGDQGGLKNNSSRRKKISLGNAEIFAEHFKFDGIRRPSKTQKGKKWNTDWASWVEIWRKRKQAMDEIKQTPIFISPTSLSAEGISHQESPPTLSGGVGKIAEDRLNLAMLIGSMCHYVLERWDFRGMREELCRLIESAMGWVFTTQNEDAGVMSTTPIHTSTSVPEEGSSKVYINPSFFSSPEIYEGTVTKSLYTIQARDLGFIKAETFKILLDFIDSEAYRELQSAEILGREVPFLLQWNGQIMRGKIDILYKIDNRIIIAEYKTDTMKTTNLSFAEAASFAGNSEKNVRTGDQFTEKLGKYRHQKEVYTKAVKRCLNRDNPEFKFIFLRSGKAISV</sequence>
<gene>
    <name evidence="18" type="ORF">JETT_3423</name>
</gene>
<evidence type="ECO:0000256" key="3">
    <source>
        <dbReference type="ARBA" id="ARBA00022763"/>
    </source>
</evidence>
<evidence type="ECO:0000259" key="17">
    <source>
        <dbReference type="PROSITE" id="PS51217"/>
    </source>
</evidence>
<keyword evidence="10" id="KW-0413">Isomerase</keyword>
<evidence type="ECO:0000256" key="4">
    <source>
        <dbReference type="ARBA" id="ARBA00022801"/>
    </source>
</evidence>
<feature type="compositionally biased region" description="Polar residues" evidence="15">
    <location>
        <begin position="943"/>
        <end position="960"/>
    </location>
</feature>
<comment type="caution">
    <text evidence="18">The sequence shown here is derived from an EMBL/GenBank/DDBJ whole genome shotgun (WGS) entry which is preliminary data.</text>
</comment>
<dbReference type="GO" id="GO:0000725">
    <property type="term" value="P:recombinational repair"/>
    <property type="evidence" value="ECO:0007669"/>
    <property type="project" value="TreeGrafter"/>
</dbReference>
<evidence type="ECO:0000313" key="19">
    <source>
        <dbReference type="Proteomes" id="UP000319783"/>
    </source>
</evidence>
<dbReference type="GO" id="GO:0003677">
    <property type="term" value="F:DNA binding"/>
    <property type="evidence" value="ECO:0007669"/>
    <property type="project" value="UniProtKB-KW"/>
</dbReference>
<keyword evidence="4 14" id="KW-0378">Hydrolase</keyword>
<dbReference type="InterPro" id="IPR000212">
    <property type="entry name" value="DNA_helicase_UvrD/REP"/>
</dbReference>
<feature type="binding site" evidence="14">
    <location>
        <begin position="25"/>
        <end position="32"/>
    </location>
    <ligand>
        <name>ATP</name>
        <dbReference type="ChEBI" id="CHEBI:30616"/>
    </ligand>
</feature>
<dbReference type="GO" id="GO:0004527">
    <property type="term" value="F:exonuclease activity"/>
    <property type="evidence" value="ECO:0007669"/>
    <property type="project" value="UniProtKB-KW"/>
</dbReference>
<dbReference type="GO" id="GO:0043138">
    <property type="term" value="F:3'-5' DNA helicase activity"/>
    <property type="evidence" value="ECO:0007669"/>
    <property type="project" value="UniProtKB-EC"/>
</dbReference>